<feature type="transmembrane region" description="Helical" evidence="1">
    <location>
        <begin position="114"/>
        <end position="136"/>
    </location>
</feature>
<dbReference type="SUPFAM" id="SSF103481">
    <property type="entry name" value="Multidrug resistance efflux transporter EmrE"/>
    <property type="match status" value="1"/>
</dbReference>
<sequence>MRDGSLFLGLIGVLGIWLGNGIGLPLVQRFKGEFSSRQLMILRGAMTAMIAMGILGGSLEAPSWGVVWIGVTFAVACLALYEGIHAWGANLTIAVITTTPVVNFVAALRDRRPVAAVEIASLAVMFFGVGLVVYYAERESRTEACRSGKEKPKRNFRAGLFWSGLGVLMNGLYYEALRSTQGVPWLERCFWQAVVLFLIGFAMSRRADWSPLWSGWRKLSAVATFALLTGFFYFWANIAAFDNLSTTVASVLAQGETPAVMLLAYFLVGERLNLVQKFGVAVALLGAGYLSFVYAGA</sequence>
<evidence type="ECO:0000259" key="2">
    <source>
        <dbReference type="Pfam" id="PF00892"/>
    </source>
</evidence>
<feature type="domain" description="EamA" evidence="2">
    <location>
        <begin position="159"/>
        <end position="290"/>
    </location>
</feature>
<feature type="transmembrane region" description="Helical" evidence="1">
    <location>
        <begin position="88"/>
        <end position="108"/>
    </location>
</feature>
<organism evidence="3 4">
    <name type="scientific">Candidatus Jorgensenbacteria bacterium GW2011_GWA1_48_11</name>
    <dbReference type="NCBI Taxonomy" id="1618660"/>
    <lineage>
        <taxon>Bacteria</taxon>
        <taxon>Candidatus Joergenseniibacteriota</taxon>
    </lineage>
</organism>
<feature type="transmembrane region" description="Helical" evidence="1">
    <location>
        <begin position="275"/>
        <end position="295"/>
    </location>
</feature>
<reference evidence="3 4" key="1">
    <citation type="journal article" date="2015" name="Nature">
        <title>rRNA introns, odd ribosomes, and small enigmatic genomes across a large radiation of phyla.</title>
        <authorList>
            <person name="Brown C.T."/>
            <person name="Hug L.A."/>
            <person name="Thomas B.C."/>
            <person name="Sharon I."/>
            <person name="Castelle C.J."/>
            <person name="Singh A."/>
            <person name="Wilkins M.J."/>
            <person name="Williams K.H."/>
            <person name="Banfield J.F."/>
        </authorList>
    </citation>
    <scope>NUCLEOTIDE SEQUENCE [LARGE SCALE GENOMIC DNA]</scope>
</reference>
<dbReference type="EMBL" id="LCPF01000001">
    <property type="protein sequence ID" value="KKU91765.1"/>
    <property type="molecule type" value="Genomic_DNA"/>
</dbReference>
<dbReference type="Pfam" id="PF00892">
    <property type="entry name" value="EamA"/>
    <property type="match status" value="1"/>
</dbReference>
<dbReference type="AlphaFoldDB" id="A0A0G1XBT6"/>
<keyword evidence="1" id="KW-0472">Membrane</keyword>
<proteinExistence type="predicted"/>
<evidence type="ECO:0000313" key="4">
    <source>
        <dbReference type="Proteomes" id="UP000034956"/>
    </source>
</evidence>
<keyword evidence="1" id="KW-1133">Transmembrane helix</keyword>
<dbReference type="Proteomes" id="UP000034956">
    <property type="component" value="Unassembled WGS sequence"/>
</dbReference>
<dbReference type="InterPro" id="IPR000620">
    <property type="entry name" value="EamA_dom"/>
</dbReference>
<accession>A0A0G1XBT6</accession>
<evidence type="ECO:0000256" key="1">
    <source>
        <dbReference type="SAM" id="Phobius"/>
    </source>
</evidence>
<keyword evidence="1" id="KW-0812">Transmembrane</keyword>
<feature type="transmembrane region" description="Helical" evidence="1">
    <location>
        <begin position="248"/>
        <end position="268"/>
    </location>
</feature>
<feature type="transmembrane region" description="Helical" evidence="1">
    <location>
        <begin position="185"/>
        <end position="204"/>
    </location>
</feature>
<comment type="caution">
    <text evidence="3">The sequence shown here is derived from an EMBL/GenBank/DDBJ whole genome shotgun (WGS) entry which is preliminary data.</text>
</comment>
<name>A0A0G1XBT6_9BACT</name>
<feature type="transmembrane region" description="Helical" evidence="1">
    <location>
        <begin position="63"/>
        <end position="81"/>
    </location>
</feature>
<gene>
    <name evidence="3" type="ORF">UY23_C0001G0371</name>
</gene>
<evidence type="ECO:0000313" key="3">
    <source>
        <dbReference type="EMBL" id="KKU91765.1"/>
    </source>
</evidence>
<protein>
    <recommendedName>
        <fullName evidence="2">EamA domain-containing protein</fullName>
    </recommendedName>
</protein>
<feature type="transmembrane region" description="Helical" evidence="1">
    <location>
        <begin position="39"/>
        <end position="57"/>
    </location>
</feature>
<feature type="transmembrane region" description="Helical" evidence="1">
    <location>
        <begin position="216"/>
        <end position="236"/>
    </location>
</feature>
<dbReference type="GO" id="GO:0016020">
    <property type="term" value="C:membrane"/>
    <property type="evidence" value="ECO:0007669"/>
    <property type="project" value="InterPro"/>
</dbReference>
<dbReference type="InterPro" id="IPR037185">
    <property type="entry name" value="EmrE-like"/>
</dbReference>
<feature type="transmembrane region" description="Helical" evidence="1">
    <location>
        <begin position="156"/>
        <end position="173"/>
    </location>
</feature>
<feature type="transmembrane region" description="Helical" evidence="1">
    <location>
        <begin position="6"/>
        <end position="27"/>
    </location>
</feature>